<dbReference type="Pfam" id="PF00005">
    <property type="entry name" value="ABC_tran"/>
    <property type="match status" value="2"/>
</dbReference>
<evidence type="ECO:0000256" key="2">
    <source>
        <dbReference type="ARBA" id="ARBA00005417"/>
    </source>
</evidence>
<feature type="domain" description="ABC transporter" evidence="11">
    <location>
        <begin position="2"/>
        <end position="241"/>
    </location>
</feature>
<dbReference type="STRING" id="1940790.L21SP3_01686"/>
<dbReference type="RefSeq" id="WP_077540570.1">
    <property type="nucleotide sequence ID" value="NZ_CP019633.1"/>
</dbReference>
<organism evidence="12 13">
    <name type="scientific">Sedimentisphaera cyanobacteriorum</name>
    <dbReference type="NCBI Taxonomy" id="1940790"/>
    <lineage>
        <taxon>Bacteria</taxon>
        <taxon>Pseudomonadati</taxon>
        <taxon>Planctomycetota</taxon>
        <taxon>Phycisphaerae</taxon>
        <taxon>Sedimentisphaerales</taxon>
        <taxon>Sedimentisphaeraceae</taxon>
        <taxon>Sedimentisphaera</taxon>
    </lineage>
</organism>
<dbReference type="PANTHER" id="PTHR43553:SF23">
    <property type="entry name" value="ABC TRANSPORTER ATP-BINDING COMPONENT"/>
    <property type="match status" value="1"/>
</dbReference>
<sequence length="501" mass="55892">MLKIQDLTFTYTRQEKPALSNINLDISPGKLVLLTGPSGSGKSTLVHCINGLAPQHYGGKLDGEIWIAGRETAGKTLWQISELTGTVFQNPNTQFFQLTVEDEIAFGLEHSGLDRQEIKKRIDKAIEDIEIESLRNRDIFTLSSGEKQKVALASIIAMDQPLLLLDEPTANLDIPSIHELKKLLAKLKNQGRTIIVSEHRLWYLRGLADQVIVIKDGQLIYDGKPEILNSSQFRNEIGLRIWAKPPKITDSEHNNLRQRTVLDVSRLSGGAGNKKDILNNVNFSFNAGECIAIMGHNGVGKTMFSRLLTGLQKESHGIIKINGTALKHKSRIGQIGCVTQQAEQQLFSDTVLGELLLNPKDNATEADKAKDILRQYGLIALKDRHPQTLSGGEKQRLAIAASIAMNNEIIILDEPTSGMDMKRMKMLAQEVKNLCSQGILVIIITHDIELVSLCCDKIAWMENGTVAKTLERDQYNELFIKLLKFDRTERHNDEMHGCLLK</sequence>
<dbReference type="InterPro" id="IPR015856">
    <property type="entry name" value="ABC_transpr_CbiO/EcfA_su"/>
</dbReference>
<dbReference type="InterPro" id="IPR050095">
    <property type="entry name" value="ECF_ABC_transporter_ATP-bd"/>
</dbReference>
<dbReference type="EC" id="3.6.3.-" evidence="12"/>
<feature type="domain" description="ABC transporter" evidence="11">
    <location>
        <begin position="256"/>
        <end position="488"/>
    </location>
</feature>
<dbReference type="KEGG" id="pbu:L21SP3_01686"/>
<keyword evidence="4" id="KW-1003">Cell membrane</keyword>
<protein>
    <submittedName>
        <fullName evidence="12">HMP/thiamine import ATP-binding protein YkoD</fullName>
        <ecNumber evidence="12">3.6.3.-</ecNumber>
    </submittedName>
</protein>
<keyword evidence="8" id="KW-1278">Translocase</keyword>
<dbReference type="SMART" id="SM00382">
    <property type="entry name" value="AAA"/>
    <property type="match status" value="2"/>
</dbReference>
<keyword evidence="6" id="KW-0547">Nucleotide-binding</keyword>
<dbReference type="GO" id="GO:0043190">
    <property type="term" value="C:ATP-binding cassette (ABC) transporter complex"/>
    <property type="evidence" value="ECO:0007669"/>
    <property type="project" value="TreeGrafter"/>
</dbReference>
<evidence type="ECO:0000256" key="5">
    <source>
        <dbReference type="ARBA" id="ARBA00022737"/>
    </source>
</evidence>
<dbReference type="EMBL" id="CP019633">
    <property type="protein sequence ID" value="AQQ09867.1"/>
    <property type="molecule type" value="Genomic_DNA"/>
</dbReference>
<evidence type="ECO:0000256" key="10">
    <source>
        <dbReference type="ARBA" id="ARBA00025157"/>
    </source>
</evidence>
<keyword evidence="13" id="KW-1185">Reference proteome</keyword>
<evidence type="ECO:0000313" key="13">
    <source>
        <dbReference type="Proteomes" id="UP000188273"/>
    </source>
</evidence>
<proteinExistence type="inferred from homology"/>
<comment type="function">
    <text evidence="10">Probably part of an ABC transporter complex. Responsible for energy coupling to the transport system.</text>
</comment>
<keyword evidence="12" id="KW-0378">Hydrolase</keyword>
<accession>A0A1Q2HQY6</accession>
<keyword evidence="3" id="KW-0813">Transport</keyword>
<dbReference type="InterPro" id="IPR003439">
    <property type="entry name" value="ABC_transporter-like_ATP-bd"/>
</dbReference>
<dbReference type="PROSITE" id="PS00211">
    <property type="entry name" value="ABC_TRANSPORTER_1"/>
    <property type="match status" value="2"/>
</dbReference>
<keyword evidence="9" id="KW-0472">Membrane</keyword>
<evidence type="ECO:0000256" key="1">
    <source>
        <dbReference type="ARBA" id="ARBA00004202"/>
    </source>
</evidence>
<evidence type="ECO:0000256" key="4">
    <source>
        <dbReference type="ARBA" id="ARBA00022475"/>
    </source>
</evidence>
<evidence type="ECO:0000256" key="6">
    <source>
        <dbReference type="ARBA" id="ARBA00022741"/>
    </source>
</evidence>
<keyword evidence="5" id="KW-0677">Repeat</keyword>
<evidence type="ECO:0000256" key="8">
    <source>
        <dbReference type="ARBA" id="ARBA00022967"/>
    </source>
</evidence>
<dbReference type="PROSITE" id="PS50893">
    <property type="entry name" value="ABC_TRANSPORTER_2"/>
    <property type="match status" value="2"/>
</dbReference>
<dbReference type="Proteomes" id="UP000188273">
    <property type="component" value="Chromosome"/>
</dbReference>
<evidence type="ECO:0000259" key="11">
    <source>
        <dbReference type="PROSITE" id="PS50893"/>
    </source>
</evidence>
<comment type="subcellular location">
    <subcellularLocation>
        <location evidence="1">Cell membrane</location>
        <topology evidence="1">Peripheral membrane protein</topology>
    </subcellularLocation>
</comment>
<evidence type="ECO:0000313" key="12">
    <source>
        <dbReference type="EMBL" id="AQQ09867.1"/>
    </source>
</evidence>
<dbReference type="InterPro" id="IPR017871">
    <property type="entry name" value="ABC_transporter-like_CS"/>
</dbReference>
<dbReference type="CDD" id="cd03225">
    <property type="entry name" value="ABC_cobalt_CbiO_domain1"/>
    <property type="match status" value="1"/>
</dbReference>
<dbReference type="InterPro" id="IPR003593">
    <property type="entry name" value="AAA+_ATPase"/>
</dbReference>
<evidence type="ECO:0000256" key="9">
    <source>
        <dbReference type="ARBA" id="ARBA00023136"/>
    </source>
</evidence>
<dbReference type="GO" id="GO:0016887">
    <property type="term" value="F:ATP hydrolysis activity"/>
    <property type="evidence" value="ECO:0007669"/>
    <property type="project" value="InterPro"/>
</dbReference>
<reference evidence="13" key="1">
    <citation type="submission" date="2017-02" db="EMBL/GenBank/DDBJ databases">
        <title>Comparative genomics and description of representatives of a novel lineage of planctomycetes thriving in anoxic sediments.</title>
        <authorList>
            <person name="Spring S."/>
            <person name="Bunk B."/>
            <person name="Sproer C."/>
            <person name="Klenk H.-P."/>
        </authorList>
    </citation>
    <scope>NUCLEOTIDE SEQUENCE [LARGE SCALE GENOMIC DNA]</scope>
    <source>
        <strain evidence="13">L21-RPul-D3</strain>
    </source>
</reference>
<dbReference type="AlphaFoldDB" id="A0A1Q2HQY6"/>
<name>A0A1Q2HQY6_9BACT</name>
<keyword evidence="7 12" id="KW-0067">ATP-binding</keyword>
<dbReference type="OrthoDB" id="9771863at2"/>
<dbReference type="SUPFAM" id="SSF52540">
    <property type="entry name" value="P-loop containing nucleoside triphosphate hydrolases"/>
    <property type="match status" value="2"/>
</dbReference>
<comment type="similarity">
    <text evidence="2">Belongs to the ABC transporter superfamily.</text>
</comment>
<gene>
    <name evidence="12" type="primary">ykoD_3</name>
    <name evidence="12" type="ORF">L21SP3_01686</name>
</gene>
<dbReference type="Gene3D" id="3.40.50.300">
    <property type="entry name" value="P-loop containing nucleotide triphosphate hydrolases"/>
    <property type="match status" value="2"/>
</dbReference>
<evidence type="ECO:0000256" key="3">
    <source>
        <dbReference type="ARBA" id="ARBA00022448"/>
    </source>
</evidence>
<dbReference type="GO" id="GO:0042626">
    <property type="term" value="F:ATPase-coupled transmembrane transporter activity"/>
    <property type="evidence" value="ECO:0007669"/>
    <property type="project" value="TreeGrafter"/>
</dbReference>
<evidence type="ECO:0000256" key="7">
    <source>
        <dbReference type="ARBA" id="ARBA00022840"/>
    </source>
</evidence>
<dbReference type="PANTHER" id="PTHR43553">
    <property type="entry name" value="HEAVY METAL TRANSPORTER"/>
    <property type="match status" value="1"/>
</dbReference>
<dbReference type="GO" id="GO:0005524">
    <property type="term" value="F:ATP binding"/>
    <property type="evidence" value="ECO:0007669"/>
    <property type="project" value="UniProtKB-KW"/>
</dbReference>
<dbReference type="FunFam" id="3.40.50.300:FF:000224">
    <property type="entry name" value="Energy-coupling factor transporter ATP-binding protein EcfA"/>
    <property type="match status" value="1"/>
</dbReference>
<dbReference type="InterPro" id="IPR027417">
    <property type="entry name" value="P-loop_NTPase"/>
</dbReference>